<dbReference type="EMBL" id="ADFT01000013">
    <property type="protein sequence ID" value="EFB62607.1"/>
    <property type="molecule type" value="Genomic_DNA"/>
</dbReference>
<dbReference type="CDD" id="cd01106">
    <property type="entry name" value="HTH_TipAL-Mta"/>
    <property type="match status" value="1"/>
</dbReference>
<dbReference type="GO" id="GO:0032259">
    <property type="term" value="P:methylation"/>
    <property type="evidence" value="ECO:0007669"/>
    <property type="project" value="UniProtKB-KW"/>
</dbReference>
<keyword evidence="3" id="KW-0489">Methyltransferase</keyword>
<proteinExistence type="predicted"/>
<organism evidence="3 4">
    <name type="scientific">Lactobacillus gasseri 224-1</name>
    <dbReference type="NCBI Taxonomy" id="679196"/>
    <lineage>
        <taxon>Bacteria</taxon>
        <taxon>Bacillati</taxon>
        <taxon>Bacillota</taxon>
        <taxon>Bacilli</taxon>
        <taxon>Lactobacillales</taxon>
        <taxon>Lactobacillaceae</taxon>
        <taxon>Lactobacillus</taxon>
    </lineage>
</organism>
<dbReference type="Gene3D" id="3.40.50.150">
    <property type="entry name" value="Vaccinia Virus protein VP39"/>
    <property type="match status" value="1"/>
</dbReference>
<dbReference type="Pfam" id="PF08241">
    <property type="entry name" value="Methyltransf_11"/>
    <property type="match status" value="1"/>
</dbReference>
<dbReference type="PROSITE" id="PS50937">
    <property type="entry name" value="HTH_MERR_2"/>
    <property type="match status" value="1"/>
</dbReference>
<dbReference type="SMART" id="SM00422">
    <property type="entry name" value="HTH_MERR"/>
    <property type="match status" value="1"/>
</dbReference>
<dbReference type="GO" id="GO:0003677">
    <property type="term" value="F:DNA binding"/>
    <property type="evidence" value="ECO:0007669"/>
    <property type="project" value="UniProtKB-KW"/>
</dbReference>
<dbReference type="InterPro" id="IPR013216">
    <property type="entry name" value="Methyltransf_11"/>
</dbReference>
<keyword evidence="1" id="KW-0238">DNA-binding</keyword>
<dbReference type="PANTHER" id="PTHR30204">
    <property type="entry name" value="REDOX-CYCLING DRUG-SENSING TRANSCRIPTIONAL ACTIVATOR SOXR"/>
    <property type="match status" value="1"/>
</dbReference>
<name>D1YIK9_LACGS</name>
<evidence type="ECO:0000256" key="1">
    <source>
        <dbReference type="ARBA" id="ARBA00023125"/>
    </source>
</evidence>
<dbReference type="SUPFAM" id="SSF53335">
    <property type="entry name" value="S-adenosyl-L-methionine-dependent methyltransferases"/>
    <property type="match status" value="1"/>
</dbReference>
<evidence type="ECO:0000259" key="2">
    <source>
        <dbReference type="PROSITE" id="PS50937"/>
    </source>
</evidence>
<dbReference type="GO" id="GO:0003700">
    <property type="term" value="F:DNA-binding transcription factor activity"/>
    <property type="evidence" value="ECO:0007669"/>
    <property type="project" value="InterPro"/>
</dbReference>
<keyword evidence="3" id="KW-0808">Transferase</keyword>
<dbReference type="InterPro" id="IPR000551">
    <property type="entry name" value="MerR-type_HTH_dom"/>
</dbReference>
<dbReference type="SUPFAM" id="SSF46955">
    <property type="entry name" value="Putative DNA-binding domain"/>
    <property type="match status" value="1"/>
</dbReference>
<dbReference type="Proteomes" id="UP000003684">
    <property type="component" value="Unassembled WGS sequence"/>
</dbReference>
<feature type="domain" description="HTH merR-type" evidence="2">
    <location>
        <begin position="4"/>
        <end position="73"/>
    </location>
</feature>
<dbReference type="InterPro" id="IPR047057">
    <property type="entry name" value="MerR_fam"/>
</dbReference>
<accession>D1YIK9</accession>
<dbReference type="GO" id="GO:0008757">
    <property type="term" value="F:S-adenosylmethionine-dependent methyltransferase activity"/>
    <property type="evidence" value="ECO:0007669"/>
    <property type="project" value="InterPro"/>
</dbReference>
<dbReference type="AlphaFoldDB" id="D1YIK9"/>
<dbReference type="Pfam" id="PF13411">
    <property type="entry name" value="MerR_1"/>
    <property type="match status" value="1"/>
</dbReference>
<comment type="caution">
    <text evidence="3">The sequence shown here is derived from an EMBL/GenBank/DDBJ whole genome shotgun (WGS) entry which is preliminary data.</text>
</comment>
<dbReference type="CDD" id="cd02440">
    <property type="entry name" value="AdoMet_MTases"/>
    <property type="match status" value="1"/>
</dbReference>
<dbReference type="PANTHER" id="PTHR30204:SF96">
    <property type="entry name" value="CHROMOSOME-ANCHORING PROTEIN RACA"/>
    <property type="match status" value="1"/>
</dbReference>
<reference evidence="3 4" key="1">
    <citation type="submission" date="2009-12" db="EMBL/GenBank/DDBJ databases">
        <title>Genome Sequence of Lactobacillus gasseri 224-1.</title>
        <authorList>
            <person name="Durkin A.S."/>
            <person name="Madupu R."/>
            <person name="Torralba M."/>
            <person name="Methe B."/>
            <person name="Sutton G."/>
            <person name="Strausberg R.L."/>
            <person name="Nelson K.E."/>
        </authorList>
    </citation>
    <scope>NUCLEOTIDE SEQUENCE [LARGE SCALE GENOMIC DNA]</scope>
    <source>
        <strain evidence="3 4">224-1</strain>
    </source>
</reference>
<dbReference type="InterPro" id="IPR029063">
    <property type="entry name" value="SAM-dependent_MTases_sf"/>
</dbReference>
<sequence length="401" mass="45678">MQKYYTSGEFAKKAHVSIRTIRYYDQKNLLKPSTHTASGARRYTDADFAKLQQILLLKYLGFSLSDIREMTLGSGDRQLLLDSLQIQKRLVEERLKEMQNVATAIDSTSSTLKAGQEVDWSKMLDLIHLTSMNQSLSTQYQNASNISARIRLHRDYSLNKEGWFHWLFKQLDLKPGMKILELGAGNGALWSQNLDKLPKGLTIVLSDISEGILADAKNEIGDNSEFQYAVFDAQKIPFADNTFDLVIANHMLFYCDDIPKTLKEVRRVMKKGASFACATYSKRHMHEITDLVQEFNPEIVLSSTNLYDRFGLDNGAEILSKDFTDISCHKYQDAIELSESTPVISYILSCHGNQNAILLDHYNEFKNYVDEKVSGGFHITKDVGYFICKKHSFLFLSLKVT</sequence>
<gene>
    <name evidence="3" type="ORF">HMPREF9209_0780</name>
</gene>
<evidence type="ECO:0000313" key="4">
    <source>
        <dbReference type="Proteomes" id="UP000003684"/>
    </source>
</evidence>
<evidence type="ECO:0000313" key="3">
    <source>
        <dbReference type="EMBL" id="EFB62607.1"/>
    </source>
</evidence>
<protein>
    <submittedName>
        <fullName evidence="3">Methyltransferase domain protein</fullName>
    </submittedName>
</protein>
<dbReference type="Gene3D" id="1.10.1660.10">
    <property type="match status" value="1"/>
</dbReference>
<dbReference type="PRINTS" id="PR00040">
    <property type="entry name" value="HTHMERR"/>
</dbReference>
<dbReference type="InterPro" id="IPR009061">
    <property type="entry name" value="DNA-bd_dom_put_sf"/>
</dbReference>